<dbReference type="GO" id="GO:0003785">
    <property type="term" value="F:actin monomer binding"/>
    <property type="evidence" value="ECO:0007669"/>
    <property type="project" value="InterPro"/>
</dbReference>
<feature type="region of interest" description="Disordered" evidence="1">
    <location>
        <begin position="1499"/>
        <end position="1533"/>
    </location>
</feature>
<dbReference type="Pfam" id="PF09469">
    <property type="entry name" value="Cobl"/>
    <property type="match status" value="1"/>
</dbReference>
<dbReference type="OrthoDB" id="8882621at2759"/>
<feature type="region of interest" description="Disordered" evidence="1">
    <location>
        <begin position="560"/>
        <end position="588"/>
    </location>
</feature>
<dbReference type="GO" id="GO:0007165">
    <property type="term" value="P:signal transduction"/>
    <property type="evidence" value="ECO:0007669"/>
    <property type="project" value="InterPro"/>
</dbReference>
<feature type="compositionally biased region" description="Low complexity" evidence="1">
    <location>
        <begin position="372"/>
        <end position="389"/>
    </location>
</feature>
<feature type="compositionally biased region" description="Low complexity" evidence="1">
    <location>
        <begin position="1501"/>
        <end position="1520"/>
    </location>
</feature>
<dbReference type="Gene3D" id="3.10.20.90">
    <property type="entry name" value="Phosphatidylinositol 3-kinase Catalytic Subunit, Chain A, domain 1"/>
    <property type="match status" value="1"/>
</dbReference>
<dbReference type="InterPro" id="IPR039895">
    <property type="entry name" value="COBL-like"/>
</dbReference>
<name>A0A834XJQ7_APHGI</name>
<feature type="domain" description="RBD" evidence="2">
    <location>
        <begin position="114"/>
        <end position="185"/>
    </location>
</feature>
<comment type="caution">
    <text evidence="3">The sequence shown here is derived from an EMBL/GenBank/DDBJ whole genome shotgun (WGS) entry which is preliminary data.</text>
</comment>
<organism evidence="3 4">
    <name type="scientific">Aphidius gifuensis</name>
    <name type="common">Parasitoid wasp</name>
    <dbReference type="NCBI Taxonomy" id="684658"/>
    <lineage>
        <taxon>Eukaryota</taxon>
        <taxon>Metazoa</taxon>
        <taxon>Ecdysozoa</taxon>
        <taxon>Arthropoda</taxon>
        <taxon>Hexapoda</taxon>
        <taxon>Insecta</taxon>
        <taxon>Pterygota</taxon>
        <taxon>Neoptera</taxon>
        <taxon>Endopterygota</taxon>
        <taxon>Hymenoptera</taxon>
        <taxon>Apocrita</taxon>
        <taxon>Ichneumonoidea</taxon>
        <taxon>Braconidae</taxon>
        <taxon>Aphidiinae</taxon>
        <taxon>Aphidius</taxon>
    </lineage>
</organism>
<protein>
    <recommendedName>
        <fullName evidence="2">RBD domain-containing protein</fullName>
    </recommendedName>
</protein>
<keyword evidence="4" id="KW-1185">Reference proteome</keyword>
<feature type="compositionally biased region" description="Polar residues" evidence="1">
    <location>
        <begin position="357"/>
        <end position="371"/>
    </location>
</feature>
<proteinExistence type="predicted"/>
<sequence length="1580" mass="177288">MVLTVTEDTPADMLTGSMELLVLLPREHQIHTQKVTVERSTAMMDLLVQISTSHKLAASSYTLQAIGERGLVLPHQPNTPIGALDALQVKLLPKQGTFIPHKMKQANQPFETTFRLQVHLPRNQLYVSRVSPKMNLGEILEEVCREKNLDRNKYELRHPGNHEEKLDLSLSLEDYHLQEVTLYAKQGEKKLGSALSSQDIMALQRQEERRRHQAKQSVFGFMFRSKTKDNSLSNDSIGGRSISPARSDETGRSISPLALPPPTRPQRKRRQAPLPPTTTATTTTTTTTSTTSSIKQQDNIIQDNTKLVINHSRNSSDSSGYHEASVLSDHPDSTGRMPETLPRRSKPPGKTDVRKLGQTSLSSKSMSNLAMTTGGLSHSTSTTSISSTGIRKKRAAPAPPPINRPLSSAISTQALERIDDSEESLTSDIEISKPSSDIAVSSGNENDFNTKIKLHSTPIDKLDNYCSNNNKNINNKMKINTLVDDNVKSSSNNHDACHINVDTACFDKKDNRPVARPRSIALPKIKMRKLIPAMSSTSLSSSSTDVLNLPIDIGKSMNNENKNINENNDSSLIEENKNTSNLSNDEKVNNNFNDEKIIVVKSAEKLTLNDYNNSENNDKSNVELNKNTSTIINNSSDDLILSNTRDFKCDENIDKADSISSNKYLFNSSDNQNVNKNDENNDKNIEFINDNCNLDKSNLINIKNNNDNDLECDINIKKPGENIKNSENLLNPLFNKTPINENNLLFLMHDSCVKVGMELTPFTLDNIAVFDELGSQDMVKADKDEQPSKTDILLQKVSTTLATTVVPSANNHDDNDDNLISSSKKSNKTNDVMIDKDKICETSNSTFNSQQDTSDYVSATGEDLSGTDWEYQLPDPPSAFRDNSSPDSYGYDTITLGSVEAFKEPIIIIDKKDEKLKNEVKEIVNEKSEIKSIVLTQNVDKKCHKQTDDMLRKNIIMELETKIENNCLNQNKINDCQSKIDDNKISNISPVDNTLSNFTITTYSKQKNNNIFKSNDDIFKSNDQNNMYNGKLLQNKTATLPTKNYYNKSNNNSNESSGINRTQSVKTTSQNDNIEFRKKVFKNNNEQDAKKNVYRSKSYIVLSNNSKYRDDKIEDVVDDGVVMRSTSFTNLNQDNSNNFNDNNHDDDDRNNSEIKNEKETTSQCQNEISKELQSVQILKSILPQLKNSQKTEDKISQKILEKRITEESESVNENKKNQSSDLKKNKPESDDASKKYRYTGPPTINLGSWSERPSVNVQIKHDNDYNIGQKNIIKNNNTSTGSKTIVNLNTSSNDVEIINYKDTYKNLQPKNNELKNIDLLNKNIYTNKNLINGIFKLRTISDNNNNKIDENIINDDKINKLHNTNDDDDVKIDTRPVNFKELTQTFGKINLRNKTNNNYQQNRHSDYFDNRLKNDSIIKSSELNKLPIKKYTSVVGINTQNTNCELLNNNNNVYNSGTKMRINNSSMTKLNGCVMPVVKGFKNDKDNDESCTSMKIKINNSTGATSSSSSSSSGVATTVSPSPPPPPQPPTMPIITGVTLKNSNTRPKSMPICQDPRDELLDSIRNFGRNNKLKSINAFS</sequence>
<evidence type="ECO:0000259" key="2">
    <source>
        <dbReference type="PROSITE" id="PS50898"/>
    </source>
</evidence>
<dbReference type="SUPFAM" id="SSF54236">
    <property type="entry name" value="Ubiquitin-like"/>
    <property type="match status" value="1"/>
</dbReference>
<feature type="region of interest" description="Disordered" evidence="1">
    <location>
        <begin position="805"/>
        <end position="826"/>
    </location>
</feature>
<dbReference type="InterPro" id="IPR029071">
    <property type="entry name" value="Ubiquitin-like_domsf"/>
</dbReference>
<dbReference type="Proteomes" id="UP000639338">
    <property type="component" value="Unassembled WGS sequence"/>
</dbReference>
<reference evidence="3 4" key="1">
    <citation type="submission" date="2020-08" db="EMBL/GenBank/DDBJ databases">
        <title>Aphidius gifuensis genome sequencing and assembly.</title>
        <authorList>
            <person name="Du Z."/>
        </authorList>
    </citation>
    <scope>NUCLEOTIDE SEQUENCE [LARGE SCALE GENOMIC DNA]</scope>
    <source>
        <strain evidence="3">YNYX2018</strain>
        <tissue evidence="3">Adults</tissue>
    </source>
</reference>
<evidence type="ECO:0000256" key="1">
    <source>
        <dbReference type="SAM" id="MobiDB-lite"/>
    </source>
</evidence>
<evidence type="ECO:0000313" key="4">
    <source>
        <dbReference type="Proteomes" id="UP000639338"/>
    </source>
</evidence>
<feature type="compositionally biased region" description="Basic and acidic residues" evidence="1">
    <location>
        <begin position="1205"/>
        <end position="1234"/>
    </location>
</feature>
<evidence type="ECO:0000313" key="3">
    <source>
        <dbReference type="EMBL" id="KAF7987413.1"/>
    </source>
</evidence>
<feature type="compositionally biased region" description="Polar residues" evidence="1">
    <location>
        <begin position="1055"/>
        <end position="1071"/>
    </location>
</feature>
<dbReference type="PROSITE" id="PS50898">
    <property type="entry name" value="RBD"/>
    <property type="match status" value="1"/>
</dbReference>
<dbReference type="EMBL" id="JACMRX010000006">
    <property type="protein sequence ID" value="KAF7987413.1"/>
    <property type="molecule type" value="Genomic_DNA"/>
</dbReference>
<feature type="region of interest" description="Disordered" evidence="1">
    <location>
        <begin position="1205"/>
        <end position="1249"/>
    </location>
</feature>
<feature type="compositionally biased region" description="Pro residues" evidence="1">
    <location>
        <begin position="1521"/>
        <end position="1532"/>
    </location>
</feature>
<feature type="region of interest" description="Disordered" evidence="1">
    <location>
        <begin position="202"/>
        <end position="299"/>
    </location>
</feature>
<accession>A0A834XJQ7</accession>
<dbReference type="PANTHER" id="PTHR21557">
    <property type="entry name" value="CORDON-BLEU"/>
    <property type="match status" value="1"/>
</dbReference>
<gene>
    <name evidence="3" type="ORF">HCN44_003175</name>
</gene>
<dbReference type="InterPro" id="IPR019025">
    <property type="entry name" value="Cordon-bleu_ubiquitin_domain"/>
</dbReference>
<dbReference type="InterPro" id="IPR003116">
    <property type="entry name" value="RBD_dom"/>
</dbReference>
<feature type="compositionally biased region" description="Low complexity" evidence="1">
    <location>
        <begin position="1130"/>
        <end position="1141"/>
    </location>
</feature>
<feature type="region of interest" description="Disordered" evidence="1">
    <location>
        <begin position="1046"/>
        <end position="1071"/>
    </location>
</feature>
<feature type="compositionally biased region" description="Polar residues" evidence="1">
    <location>
        <begin position="569"/>
        <end position="583"/>
    </location>
</feature>
<feature type="compositionally biased region" description="Low complexity" evidence="1">
    <location>
        <begin position="277"/>
        <end position="293"/>
    </location>
</feature>
<dbReference type="PANTHER" id="PTHR21557:SF2">
    <property type="entry name" value="CORDON-BLEU PROTEIN-LIKE 1"/>
    <property type="match status" value="1"/>
</dbReference>
<feature type="region of interest" description="Disordered" evidence="1">
    <location>
        <begin position="311"/>
        <end position="411"/>
    </location>
</feature>
<feature type="region of interest" description="Disordered" evidence="1">
    <location>
        <begin position="1128"/>
        <end position="1166"/>
    </location>
</feature>
<feature type="compositionally biased region" description="Basic and acidic residues" evidence="1">
    <location>
        <begin position="1142"/>
        <end position="1160"/>
    </location>
</feature>